<protein>
    <submittedName>
        <fullName evidence="1">Uncharacterized protein</fullName>
    </submittedName>
</protein>
<organism evidence="1 2">
    <name type="scientific">Daphnia magna</name>
    <dbReference type="NCBI Taxonomy" id="35525"/>
    <lineage>
        <taxon>Eukaryota</taxon>
        <taxon>Metazoa</taxon>
        <taxon>Ecdysozoa</taxon>
        <taxon>Arthropoda</taxon>
        <taxon>Crustacea</taxon>
        <taxon>Branchiopoda</taxon>
        <taxon>Diplostraca</taxon>
        <taxon>Cladocera</taxon>
        <taxon>Anomopoda</taxon>
        <taxon>Daphniidae</taxon>
        <taxon>Daphnia</taxon>
    </lineage>
</organism>
<evidence type="ECO:0000313" key="2">
    <source>
        <dbReference type="Proteomes" id="UP001234178"/>
    </source>
</evidence>
<accession>A0ABR0A5W7</accession>
<evidence type="ECO:0000313" key="1">
    <source>
        <dbReference type="EMBL" id="KAK4020538.1"/>
    </source>
</evidence>
<sequence>MGLNDCHIQKIFLPLARTPSLEVVTAACGLQISLLNLDADPYPLNMNIYLKFNRYVCCHIFLDLFRLPGCGITRKD</sequence>
<name>A0ABR0A5W7_9CRUS</name>
<gene>
    <name evidence="1" type="ORF">OUZ56_002503</name>
</gene>
<keyword evidence="2" id="KW-1185">Reference proteome</keyword>
<proteinExistence type="predicted"/>
<comment type="caution">
    <text evidence="1">The sequence shown here is derived from an EMBL/GenBank/DDBJ whole genome shotgun (WGS) entry which is preliminary data.</text>
</comment>
<dbReference type="Proteomes" id="UP001234178">
    <property type="component" value="Unassembled WGS sequence"/>
</dbReference>
<dbReference type="EMBL" id="JAOYFB010000036">
    <property type="protein sequence ID" value="KAK4020538.1"/>
    <property type="molecule type" value="Genomic_DNA"/>
</dbReference>
<reference evidence="1 2" key="1">
    <citation type="journal article" date="2023" name="Nucleic Acids Res.">
        <title>The hologenome of Daphnia magna reveals possible DNA methylation and microbiome-mediated evolution of the host genome.</title>
        <authorList>
            <person name="Chaturvedi A."/>
            <person name="Li X."/>
            <person name="Dhandapani V."/>
            <person name="Marshall H."/>
            <person name="Kissane S."/>
            <person name="Cuenca-Cambronero M."/>
            <person name="Asole G."/>
            <person name="Calvet F."/>
            <person name="Ruiz-Romero M."/>
            <person name="Marangio P."/>
            <person name="Guigo R."/>
            <person name="Rago D."/>
            <person name="Mirbahai L."/>
            <person name="Eastwood N."/>
            <person name="Colbourne J.K."/>
            <person name="Zhou J."/>
            <person name="Mallon E."/>
            <person name="Orsini L."/>
        </authorList>
    </citation>
    <scope>NUCLEOTIDE SEQUENCE [LARGE SCALE GENOMIC DNA]</scope>
    <source>
        <strain evidence="1">LRV0_1</strain>
    </source>
</reference>